<dbReference type="InterPro" id="IPR002292">
    <property type="entry name" value="Orn/put_carbamltrans"/>
</dbReference>
<keyword evidence="1 2" id="KW-0808">Transferase</keyword>
<organism evidence="5 6">
    <name type="scientific">Microbispora cellulosiformans</name>
    <dbReference type="NCBI Taxonomy" id="2614688"/>
    <lineage>
        <taxon>Bacteria</taxon>
        <taxon>Bacillati</taxon>
        <taxon>Actinomycetota</taxon>
        <taxon>Actinomycetes</taxon>
        <taxon>Streptosporangiales</taxon>
        <taxon>Streptosporangiaceae</taxon>
        <taxon>Microbispora</taxon>
    </lineage>
</organism>
<sequence>MSHLLSLREFTGEQLDALVRKALEIKRNPEAYRSALAGKGLLLLMQKTSTRTVLAFTAAVHQMGGYAVRLNWDESNFAISPLDLEARYISTTADAVMARLRSFDDIAALAASSSIPVVNGCCSRYHPSQVVADCLTVLETAGRLEGTRLAYVGVHNNVTNSLLAGCTRLGMRVNLVTPLRHDGAIDDELVAEAEATGLVGRFDTVAAAAAESDFVYTDTWVDMEHFDDPDYQEEKRHRIKLMSSFQLNRENLGGADPWIMHDMPIHPGYEISRDLVDAPKSVIFQQAENRLYAAKAILHELMTT</sequence>
<dbReference type="RefSeq" id="WP_150931106.1">
    <property type="nucleotide sequence ID" value="NZ_VYTZ01000001.1"/>
</dbReference>
<dbReference type="EMBL" id="VYTZ01000001">
    <property type="protein sequence ID" value="KAA9381978.1"/>
    <property type="molecule type" value="Genomic_DNA"/>
</dbReference>
<feature type="domain" description="Aspartate/ornithine carbamoyltransferase Asp/Orn-binding" evidence="3">
    <location>
        <begin position="146"/>
        <end position="299"/>
    </location>
</feature>
<keyword evidence="6" id="KW-1185">Reference proteome</keyword>
<evidence type="ECO:0000259" key="4">
    <source>
        <dbReference type="Pfam" id="PF02729"/>
    </source>
</evidence>
<accession>A0A5J5KDR7</accession>
<protein>
    <submittedName>
        <fullName evidence="5">Ornithine carbamoyltransferase</fullName>
        <ecNumber evidence="5">2.1.3.3</ecNumber>
    </submittedName>
</protein>
<reference evidence="5 6" key="1">
    <citation type="submission" date="2019-09" db="EMBL/GenBank/DDBJ databases">
        <title>Screening of Novel Bioactive Compounds from Soil-Associated.</title>
        <authorList>
            <person name="Gong X."/>
        </authorList>
    </citation>
    <scope>NUCLEOTIDE SEQUENCE [LARGE SCALE GENOMIC DNA]</scope>
    <source>
        <strain evidence="5 6">Gxj-6</strain>
    </source>
</reference>
<evidence type="ECO:0000313" key="5">
    <source>
        <dbReference type="EMBL" id="KAA9381978.1"/>
    </source>
</evidence>
<comment type="caution">
    <text evidence="5">The sequence shown here is derived from an EMBL/GenBank/DDBJ whole genome shotgun (WGS) entry which is preliminary data.</text>
</comment>
<dbReference type="Pfam" id="PF00185">
    <property type="entry name" value="OTCace"/>
    <property type="match status" value="1"/>
</dbReference>
<dbReference type="AlphaFoldDB" id="A0A5J5KDR7"/>
<comment type="similarity">
    <text evidence="2">Belongs to the aspartate/ornithine carbamoyltransferase superfamily.</text>
</comment>
<proteinExistence type="inferred from homology"/>
<evidence type="ECO:0000256" key="2">
    <source>
        <dbReference type="RuleBase" id="RU003634"/>
    </source>
</evidence>
<name>A0A5J5KDR7_9ACTN</name>
<dbReference type="PANTHER" id="PTHR45753">
    <property type="entry name" value="ORNITHINE CARBAMOYLTRANSFERASE, MITOCHONDRIAL"/>
    <property type="match status" value="1"/>
</dbReference>
<dbReference type="InterPro" id="IPR006131">
    <property type="entry name" value="Asp_carbamoyltransf_Asp/Orn-bd"/>
</dbReference>
<dbReference type="InterPro" id="IPR006130">
    <property type="entry name" value="Asp/Orn_carbamoylTrfase"/>
</dbReference>
<gene>
    <name evidence="5" type="ORF">F5972_04025</name>
</gene>
<dbReference type="PRINTS" id="PR00100">
    <property type="entry name" value="AOTCASE"/>
</dbReference>
<dbReference type="GO" id="GO:0016597">
    <property type="term" value="F:amino acid binding"/>
    <property type="evidence" value="ECO:0007669"/>
    <property type="project" value="InterPro"/>
</dbReference>
<dbReference type="Gene3D" id="3.40.50.1370">
    <property type="entry name" value="Aspartate/ornithine carbamoyltransferase"/>
    <property type="match status" value="2"/>
</dbReference>
<evidence type="ECO:0000259" key="3">
    <source>
        <dbReference type="Pfam" id="PF00185"/>
    </source>
</evidence>
<dbReference type="PANTHER" id="PTHR45753:SF3">
    <property type="entry name" value="ORNITHINE TRANSCARBAMYLASE, MITOCHONDRIAL"/>
    <property type="match status" value="1"/>
</dbReference>
<dbReference type="InterPro" id="IPR036901">
    <property type="entry name" value="Asp/Orn_carbamoylTrfase_sf"/>
</dbReference>
<dbReference type="Proteomes" id="UP000327011">
    <property type="component" value="Unassembled WGS sequence"/>
</dbReference>
<evidence type="ECO:0000313" key="6">
    <source>
        <dbReference type="Proteomes" id="UP000327011"/>
    </source>
</evidence>
<dbReference type="PRINTS" id="PR00102">
    <property type="entry name" value="OTCASE"/>
</dbReference>
<evidence type="ECO:0000256" key="1">
    <source>
        <dbReference type="ARBA" id="ARBA00022679"/>
    </source>
</evidence>
<dbReference type="InterPro" id="IPR006132">
    <property type="entry name" value="Asp/Orn_carbamoyltranf_P-bd"/>
</dbReference>
<dbReference type="Pfam" id="PF02729">
    <property type="entry name" value="OTCace_N"/>
    <property type="match status" value="1"/>
</dbReference>
<dbReference type="EC" id="2.1.3.3" evidence="5"/>
<dbReference type="GO" id="GO:0004585">
    <property type="term" value="F:ornithine carbamoyltransferase activity"/>
    <property type="evidence" value="ECO:0007669"/>
    <property type="project" value="UniProtKB-EC"/>
</dbReference>
<dbReference type="SUPFAM" id="SSF53671">
    <property type="entry name" value="Aspartate/ornithine carbamoyltransferase"/>
    <property type="match status" value="1"/>
</dbReference>
<dbReference type="GO" id="GO:0019240">
    <property type="term" value="P:citrulline biosynthetic process"/>
    <property type="evidence" value="ECO:0007669"/>
    <property type="project" value="TreeGrafter"/>
</dbReference>
<feature type="domain" description="Aspartate/ornithine carbamoyltransferase carbamoyl-P binding" evidence="4">
    <location>
        <begin position="3"/>
        <end position="139"/>
    </location>
</feature>
<dbReference type="GO" id="GO:0042450">
    <property type="term" value="P:L-arginine biosynthetic process via ornithine"/>
    <property type="evidence" value="ECO:0007669"/>
    <property type="project" value="TreeGrafter"/>
</dbReference>